<dbReference type="EMBL" id="LGGX01000008">
    <property type="protein sequence ID" value="KUK87073.1"/>
    <property type="molecule type" value="Genomic_DNA"/>
</dbReference>
<name>A0A101I2J7_UNCT6</name>
<organism evidence="2 3">
    <name type="scientific">candidate division TA06 bacterium 34_109</name>
    <dbReference type="NCBI Taxonomy" id="1635277"/>
    <lineage>
        <taxon>Bacteria</taxon>
        <taxon>Bacteria division TA06</taxon>
    </lineage>
</organism>
<accession>A0A101I2J7</accession>
<dbReference type="Gene3D" id="3.40.630.10">
    <property type="entry name" value="Zn peptidases"/>
    <property type="match status" value="1"/>
</dbReference>
<evidence type="ECO:0000259" key="1">
    <source>
        <dbReference type="Pfam" id="PF04389"/>
    </source>
</evidence>
<reference evidence="3" key="1">
    <citation type="journal article" date="2015" name="MBio">
        <title>Genome-Resolved Metagenomic Analysis Reveals Roles for Candidate Phyla and Other Microbial Community Members in Biogeochemical Transformations in Oil Reservoirs.</title>
        <authorList>
            <person name="Hu P."/>
            <person name="Tom L."/>
            <person name="Singh A."/>
            <person name="Thomas B.C."/>
            <person name="Baker B.J."/>
            <person name="Piceno Y.M."/>
            <person name="Andersen G.L."/>
            <person name="Banfield J.F."/>
        </authorList>
    </citation>
    <scope>NUCLEOTIDE SEQUENCE [LARGE SCALE GENOMIC DNA]</scope>
</reference>
<protein>
    <submittedName>
        <fullName evidence="2">Peptidase M28</fullName>
    </submittedName>
</protein>
<comment type="caution">
    <text evidence="2">The sequence shown here is derived from an EMBL/GenBank/DDBJ whole genome shotgun (WGS) entry which is preliminary data.</text>
</comment>
<dbReference type="GO" id="GO:0006508">
    <property type="term" value="P:proteolysis"/>
    <property type="evidence" value="ECO:0007669"/>
    <property type="project" value="InterPro"/>
</dbReference>
<dbReference type="SUPFAM" id="SSF53187">
    <property type="entry name" value="Zn-dependent exopeptidases"/>
    <property type="match status" value="1"/>
</dbReference>
<evidence type="ECO:0000313" key="3">
    <source>
        <dbReference type="Proteomes" id="UP000053467"/>
    </source>
</evidence>
<dbReference type="GO" id="GO:0008235">
    <property type="term" value="F:metalloexopeptidase activity"/>
    <property type="evidence" value="ECO:0007669"/>
    <property type="project" value="InterPro"/>
</dbReference>
<dbReference type="PANTHER" id="PTHR12147">
    <property type="entry name" value="METALLOPEPTIDASE M28 FAMILY MEMBER"/>
    <property type="match status" value="1"/>
</dbReference>
<dbReference type="Gene3D" id="3.50.30.30">
    <property type="match status" value="1"/>
</dbReference>
<dbReference type="AlphaFoldDB" id="A0A101I2J7"/>
<dbReference type="PANTHER" id="PTHR12147:SF26">
    <property type="entry name" value="PEPTIDASE M28 DOMAIN-CONTAINING PROTEIN"/>
    <property type="match status" value="1"/>
</dbReference>
<sequence length="430" mass="48156">MLKSLEKGGKMTGKIAYDLMLKLKGERIAGTDNHKKANRVIIQFLKDLKVEYETMEFPLHISEIGKGNIFLGSKKYEGVPYGLTVPFSVDGILEYAESFDQIENVDKNFENKILIMKNRPNISKFPILKKKKIKGIITASRSDDLISSLHLSSWMIEKKCIIPMIDIKYSDVLKLIENVGKRVKIQGKGKTFKTRSENIIARIKGKSKSKERIVLMGHTDTVPRSPGGSDNSGGIGIMAEMITYFSKNPTKRDLIFSFFSGEEWGLWGSRFFVARRERELKDCILGINFDVAGDPFGTTQCIVTASDYLVNVISFASKFSGTSLNVSKDIYSSDNMPFSLKGVPTVNFLRVGGVPSRFIHTDKDSVDYITEKGLSPLISFGKFFVETVGNSSINPIDRNIDEGIKKKIEGYFTGRGMELKDVVDSLKKIK</sequence>
<dbReference type="InterPro" id="IPR045175">
    <property type="entry name" value="M28_fam"/>
</dbReference>
<dbReference type="Pfam" id="PF04389">
    <property type="entry name" value="Peptidase_M28"/>
    <property type="match status" value="1"/>
</dbReference>
<dbReference type="InterPro" id="IPR007484">
    <property type="entry name" value="Peptidase_M28"/>
</dbReference>
<proteinExistence type="predicted"/>
<dbReference type="Proteomes" id="UP000053467">
    <property type="component" value="Unassembled WGS sequence"/>
</dbReference>
<gene>
    <name evidence="2" type="ORF">XE03_1023</name>
</gene>
<evidence type="ECO:0000313" key="2">
    <source>
        <dbReference type="EMBL" id="KUK87073.1"/>
    </source>
</evidence>
<feature type="domain" description="Peptidase M28" evidence="1">
    <location>
        <begin position="198"/>
        <end position="374"/>
    </location>
</feature>